<gene>
    <name evidence="11" type="ORF">QR680_019029</name>
</gene>
<keyword evidence="8" id="KW-0807">Transducer</keyword>
<evidence type="ECO:0000256" key="2">
    <source>
        <dbReference type="ARBA" id="ARBA00022475"/>
    </source>
</evidence>
<dbReference type="PROSITE" id="PS50262">
    <property type="entry name" value="G_PROTEIN_RECEP_F1_2"/>
    <property type="match status" value="1"/>
</dbReference>
<evidence type="ECO:0000256" key="9">
    <source>
        <dbReference type="SAM" id="Phobius"/>
    </source>
</evidence>
<evidence type="ECO:0000256" key="7">
    <source>
        <dbReference type="ARBA" id="ARBA00023170"/>
    </source>
</evidence>
<keyword evidence="7" id="KW-0675">Receptor</keyword>
<dbReference type="Pfam" id="PF10320">
    <property type="entry name" value="7TM_GPCR_Srsx"/>
    <property type="match status" value="1"/>
</dbReference>
<evidence type="ECO:0000256" key="6">
    <source>
        <dbReference type="ARBA" id="ARBA00023136"/>
    </source>
</evidence>
<dbReference type="EMBL" id="JAUCMV010000004">
    <property type="protein sequence ID" value="KAK0407143.1"/>
    <property type="molecule type" value="Genomic_DNA"/>
</dbReference>
<proteinExistence type="predicted"/>
<dbReference type="CDD" id="cd00637">
    <property type="entry name" value="7tm_classA_rhodopsin-like"/>
    <property type="match status" value="1"/>
</dbReference>
<keyword evidence="4 9" id="KW-1133">Transmembrane helix</keyword>
<feature type="transmembrane region" description="Helical" evidence="9">
    <location>
        <begin position="123"/>
        <end position="148"/>
    </location>
</feature>
<dbReference type="InterPro" id="IPR017452">
    <property type="entry name" value="GPCR_Rhodpsn_7TM"/>
</dbReference>
<feature type="transmembrane region" description="Helical" evidence="9">
    <location>
        <begin position="14"/>
        <end position="35"/>
    </location>
</feature>
<dbReference type="AlphaFoldDB" id="A0AA39HLX5"/>
<dbReference type="GO" id="GO:0004930">
    <property type="term" value="F:G protein-coupled receptor activity"/>
    <property type="evidence" value="ECO:0007669"/>
    <property type="project" value="UniProtKB-KW"/>
</dbReference>
<dbReference type="Gene3D" id="1.20.1070.10">
    <property type="entry name" value="Rhodopsin 7-helix transmembrane proteins"/>
    <property type="match status" value="1"/>
</dbReference>
<keyword evidence="2" id="KW-1003">Cell membrane</keyword>
<keyword evidence="5" id="KW-0297">G-protein coupled receptor</keyword>
<keyword evidence="6 9" id="KW-0472">Membrane</keyword>
<sequence length="317" mass="36288">MSTAVLEEQLAVKIVRVVLFVVATVGNGFIIFLIFKSKKMRKEKFNLLIVLLAIGDIVLGMSALLRASQKMITNGHYTRLRCLALGSPFLYGAHIAQLAMFLIAMDRLDTIFRLHKKHVQGVYFLYVLSIPFVLVVSLIPVAFLFYGIEDHDVKYCMLFVNWTKKFGTFTFFEMICLNISILALYAVIFLLYHHKTKHLTNTPRNHFQSIVYGVVTIYLLTWCLPKWIMFGLKIANADKSLVAWLSFIVGISEVFSACLNVIVYGYTHRDLRKSMREFCLKHLGYSIPIENQRMKMKKKTIVKSDQICDGDVGFAVS</sequence>
<feature type="transmembrane region" description="Helical" evidence="9">
    <location>
        <begin position="210"/>
        <end position="229"/>
    </location>
</feature>
<feature type="transmembrane region" description="Helical" evidence="9">
    <location>
        <begin position="47"/>
        <end position="65"/>
    </location>
</feature>
<dbReference type="GO" id="GO:0005886">
    <property type="term" value="C:plasma membrane"/>
    <property type="evidence" value="ECO:0007669"/>
    <property type="project" value="UniProtKB-SubCell"/>
</dbReference>
<dbReference type="SUPFAM" id="SSF81321">
    <property type="entry name" value="Family A G protein-coupled receptor-like"/>
    <property type="match status" value="1"/>
</dbReference>
<evidence type="ECO:0000256" key="1">
    <source>
        <dbReference type="ARBA" id="ARBA00004651"/>
    </source>
</evidence>
<dbReference type="PRINTS" id="PR00237">
    <property type="entry name" value="GPCRRHODOPSN"/>
</dbReference>
<comment type="caution">
    <text evidence="11">The sequence shown here is derived from an EMBL/GenBank/DDBJ whole genome shotgun (WGS) entry which is preliminary data.</text>
</comment>
<feature type="domain" description="G-protein coupled receptors family 1 profile" evidence="10">
    <location>
        <begin position="26"/>
        <end position="264"/>
    </location>
</feature>
<name>A0AA39HLX5_9BILA</name>
<keyword evidence="3 9" id="KW-0812">Transmembrane</keyword>
<evidence type="ECO:0000256" key="4">
    <source>
        <dbReference type="ARBA" id="ARBA00022989"/>
    </source>
</evidence>
<dbReference type="SMART" id="SM01381">
    <property type="entry name" value="7TM_GPCR_Srsx"/>
    <property type="match status" value="1"/>
</dbReference>
<comment type="subcellular location">
    <subcellularLocation>
        <location evidence="1">Cell membrane</location>
        <topology evidence="1">Multi-pass membrane protein</topology>
    </subcellularLocation>
</comment>
<reference evidence="11" key="1">
    <citation type="submission" date="2023-06" db="EMBL/GenBank/DDBJ databases">
        <title>Genomic analysis of the entomopathogenic nematode Steinernema hermaphroditum.</title>
        <authorList>
            <person name="Schwarz E.M."/>
            <person name="Heppert J.K."/>
            <person name="Baniya A."/>
            <person name="Schwartz H.T."/>
            <person name="Tan C.-H."/>
            <person name="Antoshechkin I."/>
            <person name="Sternberg P.W."/>
            <person name="Goodrich-Blair H."/>
            <person name="Dillman A.R."/>
        </authorList>
    </citation>
    <scope>NUCLEOTIDE SEQUENCE</scope>
    <source>
        <strain evidence="11">PS9179</strain>
        <tissue evidence="11">Whole animal</tissue>
    </source>
</reference>
<dbReference type="InterPro" id="IPR000276">
    <property type="entry name" value="GPCR_Rhodpsn"/>
</dbReference>
<evidence type="ECO:0000256" key="8">
    <source>
        <dbReference type="ARBA" id="ARBA00023224"/>
    </source>
</evidence>
<evidence type="ECO:0000313" key="11">
    <source>
        <dbReference type="EMBL" id="KAK0407143.1"/>
    </source>
</evidence>
<feature type="transmembrane region" description="Helical" evidence="9">
    <location>
        <begin position="85"/>
        <end position="103"/>
    </location>
</feature>
<keyword evidence="12" id="KW-1185">Reference proteome</keyword>
<evidence type="ECO:0000256" key="5">
    <source>
        <dbReference type="ARBA" id="ARBA00023040"/>
    </source>
</evidence>
<dbReference type="PANTHER" id="PTHR24228">
    <property type="entry name" value="B2 BRADYKININ RECEPTOR/ANGIOTENSIN II RECEPTOR"/>
    <property type="match status" value="1"/>
</dbReference>
<protein>
    <recommendedName>
        <fullName evidence="10">G-protein coupled receptors family 1 profile domain-containing protein</fullName>
    </recommendedName>
</protein>
<dbReference type="InterPro" id="IPR019424">
    <property type="entry name" value="7TM_GPCR_Srsx"/>
</dbReference>
<organism evidence="11 12">
    <name type="scientific">Steinernema hermaphroditum</name>
    <dbReference type="NCBI Taxonomy" id="289476"/>
    <lineage>
        <taxon>Eukaryota</taxon>
        <taxon>Metazoa</taxon>
        <taxon>Ecdysozoa</taxon>
        <taxon>Nematoda</taxon>
        <taxon>Chromadorea</taxon>
        <taxon>Rhabditida</taxon>
        <taxon>Tylenchina</taxon>
        <taxon>Panagrolaimomorpha</taxon>
        <taxon>Strongyloidoidea</taxon>
        <taxon>Steinernematidae</taxon>
        <taxon>Steinernema</taxon>
    </lineage>
</organism>
<evidence type="ECO:0000256" key="3">
    <source>
        <dbReference type="ARBA" id="ARBA00022692"/>
    </source>
</evidence>
<evidence type="ECO:0000259" key="10">
    <source>
        <dbReference type="PROSITE" id="PS50262"/>
    </source>
</evidence>
<evidence type="ECO:0000313" key="12">
    <source>
        <dbReference type="Proteomes" id="UP001175271"/>
    </source>
</evidence>
<dbReference type="Proteomes" id="UP001175271">
    <property type="component" value="Unassembled WGS sequence"/>
</dbReference>
<accession>A0AA39HLX5</accession>
<feature type="transmembrane region" description="Helical" evidence="9">
    <location>
        <begin position="168"/>
        <end position="190"/>
    </location>
</feature>
<dbReference type="PANTHER" id="PTHR24228:SF61">
    <property type="entry name" value="G-PROTEIN COUPLED RECEPTORS FAMILY 1 PROFILE DOMAIN-CONTAINING PROTEIN"/>
    <property type="match status" value="1"/>
</dbReference>
<feature type="transmembrane region" description="Helical" evidence="9">
    <location>
        <begin position="241"/>
        <end position="266"/>
    </location>
</feature>